<evidence type="ECO:0000256" key="1">
    <source>
        <dbReference type="ARBA" id="ARBA00022450"/>
    </source>
</evidence>
<comment type="similarity">
    <text evidence="3">Belongs to the acyl carrier protein (ACP) family.</text>
</comment>
<dbReference type="GeneID" id="59808245"/>
<evidence type="ECO:0000313" key="5">
    <source>
        <dbReference type="EMBL" id="KAA2563713.1"/>
    </source>
</evidence>
<keyword evidence="3" id="KW-0276">Fatty acid metabolism</keyword>
<keyword evidence="2 3" id="KW-0597">Phosphoprotein</keyword>
<dbReference type="EMBL" id="JANGBQ010000004">
    <property type="protein sequence ID" value="MCQ5082010.1"/>
    <property type="molecule type" value="Genomic_DNA"/>
</dbReference>
<evidence type="ECO:0000313" key="8">
    <source>
        <dbReference type="Proteomes" id="UP000195772"/>
    </source>
</evidence>
<dbReference type="Pfam" id="PF00550">
    <property type="entry name" value="PP-binding"/>
    <property type="match status" value="1"/>
</dbReference>
<dbReference type="UniPathway" id="UPA00094"/>
<feature type="domain" description="Carrier" evidence="4">
    <location>
        <begin position="1"/>
        <end position="79"/>
    </location>
</feature>
<sequence>MTEQELIEKIDTVLADEFEVDRTTITPEAPLLETLDLDSLDLVDVVVIVDKNFGVTLTGPDFKELKTFRDFYDLIISRTNGK</sequence>
<comment type="function">
    <text evidence="3">Carrier of the growing fatty acid chain in fatty acid biosynthesis.</text>
</comment>
<reference evidence="7" key="2">
    <citation type="journal article" date="2018" name="BMC Genomics">
        <title>Whole genome sequencing and function prediction of 133 gut anaerobes isolated from chicken caecum in pure cultures.</title>
        <authorList>
            <person name="Medvecky M."/>
            <person name="Cejkova D."/>
            <person name="Polansky O."/>
            <person name="Karasova D."/>
            <person name="Kubasova T."/>
            <person name="Cizek A."/>
            <person name="Rychlik I."/>
        </authorList>
    </citation>
    <scope>NUCLEOTIDE SEQUENCE</scope>
    <source>
        <strain evidence="7">An90</strain>
    </source>
</reference>
<gene>
    <name evidence="3" type="primary">acpP</name>
    <name evidence="7" type="ORF">B5G41_10495</name>
    <name evidence="5" type="ORF">F2S36_02560</name>
    <name evidence="6" type="ORF">NE651_03795</name>
</gene>
<comment type="caution">
    <text evidence="7">The sequence shown here is derived from an EMBL/GenBank/DDBJ whole genome shotgun (WGS) entry which is preliminary data.</text>
</comment>
<dbReference type="Proteomes" id="UP001205035">
    <property type="component" value="Unassembled WGS sequence"/>
</dbReference>
<comment type="pathway">
    <text evidence="3">Lipid metabolism; fatty acid biosynthesis.</text>
</comment>
<evidence type="ECO:0000313" key="7">
    <source>
        <dbReference type="EMBL" id="OUN02944.1"/>
    </source>
</evidence>
<keyword evidence="1 3" id="KW-0596">Phosphopantetheine</keyword>
<dbReference type="InterPro" id="IPR009081">
    <property type="entry name" value="PP-bd_ACP"/>
</dbReference>
<dbReference type="Proteomes" id="UP000195772">
    <property type="component" value="Unassembled WGS sequence"/>
</dbReference>
<reference evidence="8" key="1">
    <citation type="submission" date="2017-04" db="EMBL/GenBank/DDBJ databases">
        <title>Function of individual gut microbiota members based on whole genome sequencing of pure cultures obtained from chicken caecum.</title>
        <authorList>
            <person name="Medvecky M."/>
            <person name="Cejkova D."/>
            <person name="Polansky O."/>
            <person name="Karasova D."/>
            <person name="Kubasova T."/>
            <person name="Cizek A."/>
            <person name="Rychlik I."/>
        </authorList>
    </citation>
    <scope>NUCLEOTIDE SEQUENCE [LARGE SCALE GENOMIC DNA]</scope>
    <source>
        <strain evidence="8">An90</strain>
    </source>
</reference>
<evidence type="ECO:0000256" key="3">
    <source>
        <dbReference type="HAMAP-Rule" id="MF_01217"/>
    </source>
</evidence>
<name>A0A1Y3QTF5_9BACT</name>
<evidence type="ECO:0000313" key="6">
    <source>
        <dbReference type="EMBL" id="MCQ5082010.1"/>
    </source>
</evidence>
<dbReference type="Proteomes" id="UP000323119">
    <property type="component" value="Unassembled WGS sequence"/>
</dbReference>
<keyword evidence="3" id="KW-0275">Fatty acid biosynthesis</keyword>
<keyword evidence="3" id="KW-0963">Cytoplasm</keyword>
<dbReference type="GO" id="GO:0000036">
    <property type="term" value="F:acyl carrier activity"/>
    <property type="evidence" value="ECO:0007669"/>
    <property type="project" value="UniProtKB-UniRule"/>
</dbReference>
<comment type="PTM">
    <text evidence="3">4'-phosphopantetheine is transferred from CoA to a specific serine of apo-ACP by AcpS. This modification is essential for activity because fatty acids are bound in thioester linkage to the sulfhydryl of the prosthetic group.</text>
</comment>
<keyword evidence="3" id="KW-0443">Lipid metabolism</keyword>
<dbReference type="RefSeq" id="WP_022333234.1">
    <property type="nucleotide sequence ID" value="NZ_BAAFKZ010000015.1"/>
</dbReference>
<dbReference type="AlphaFoldDB" id="A0A1Y3QTF5"/>
<dbReference type="OrthoDB" id="1004764at2"/>
<comment type="subcellular location">
    <subcellularLocation>
        <location evidence="3">Cytoplasm</location>
    </subcellularLocation>
</comment>
<evidence type="ECO:0000313" key="9">
    <source>
        <dbReference type="Proteomes" id="UP000323119"/>
    </source>
</evidence>
<dbReference type="PROSITE" id="PS50075">
    <property type="entry name" value="CARRIER"/>
    <property type="match status" value="1"/>
</dbReference>
<dbReference type="SUPFAM" id="SSF47336">
    <property type="entry name" value="ACP-like"/>
    <property type="match status" value="1"/>
</dbReference>
<proteinExistence type="inferred from homology"/>
<dbReference type="EMBL" id="NFHB01000006">
    <property type="protein sequence ID" value="OUN02944.1"/>
    <property type="molecule type" value="Genomic_DNA"/>
</dbReference>
<accession>A0A1Y3QTF5</accession>
<dbReference type="InterPro" id="IPR003231">
    <property type="entry name" value="ACP"/>
</dbReference>
<reference evidence="5 9" key="3">
    <citation type="journal article" date="2019" name="Nat. Med.">
        <title>A library of human gut bacterial isolates paired with longitudinal multiomics data enables mechanistic microbiome research.</title>
        <authorList>
            <person name="Poyet M."/>
            <person name="Groussin M."/>
            <person name="Gibbons S.M."/>
            <person name="Avila-Pacheco J."/>
            <person name="Jiang X."/>
            <person name="Kearney S.M."/>
            <person name="Perrotta A.R."/>
            <person name="Berdy B."/>
            <person name="Zhao S."/>
            <person name="Lieberman T.D."/>
            <person name="Swanson P.K."/>
            <person name="Smith M."/>
            <person name="Roesemann S."/>
            <person name="Alexander J.E."/>
            <person name="Rich S.A."/>
            <person name="Livny J."/>
            <person name="Vlamakis H."/>
            <person name="Clish C."/>
            <person name="Bullock K."/>
            <person name="Deik A."/>
            <person name="Scott J."/>
            <person name="Pierce K.A."/>
            <person name="Xavier R.J."/>
            <person name="Alm E.J."/>
        </authorList>
    </citation>
    <scope>NUCLEOTIDE SEQUENCE [LARGE SCALE GENOMIC DNA]</scope>
    <source>
        <strain evidence="5 9">BIOML-A204</strain>
    </source>
</reference>
<evidence type="ECO:0000259" key="4">
    <source>
        <dbReference type="PROSITE" id="PS50075"/>
    </source>
</evidence>
<keyword evidence="3" id="KW-0444">Lipid biosynthesis</keyword>
<protein>
    <recommendedName>
        <fullName evidence="3">Acyl carrier protein</fullName>
        <shortName evidence="3">ACP</shortName>
    </recommendedName>
</protein>
<evidence type="ECO:0000256" key="2">
    <source>
        <dbReference type="ARBA" id="ARBA00022553"/>
    </source>
</evidence>
<dbReference type="GO" id="GO:0005737">
    <property type="term" value="C:cytoplasm"/>
    <property type="evidence" value="ECO:0007669"/>
    <property type="project" value="UniProtKB-SubCell"/>
</dbReference>
<organism evidence="7 8">
    <name type="scientific">Alistipes onderdonkii</name>
    <dbReference type="NCBI Taxonomy" id="328813"/>
    <lineage>
        <taxon>Bacteria</taxon>
        <taxon>Pseudomonadati</taxon>
        <taxon>Bacteroidota</taxon>
        <taxon>Bacteroidia</taxon>
        <taxon>Bacteroidales</taxon>
        <taxon>Rikenellaceae</taxon>
        <taxon>Alistipes</taxon>
    </lineage>
</organism>
<dbReference type="HAMAP" id="MF_01217">
    <property type="entry name" value="Acyl_carrier"/>
    <property type="match status" value="1"/>
</dbReference>
<dbReference type="InterPro" id="IPR036736">
    <property type="entry name" value="ACP-like_sf"/>
</dbReference>
<dbReference type="EMBL" id="VVUY01000002">
    <property type="protein sequence ID" value="KAA2563713.1"/>
    <property type="molecule type" value="Genomic_DNA"/>
</dbReference>
<dbReference type="Gene3D" id="1.10.1200.10">
    <property type="entry name" value="ACP-like"/>
    <property type="match status" value="1"/>
</dbReference>
<dbReference type="eggNOG" id="COG0236">
    <property type="taxonomic scope" value="Bacteria"/>
</dbReference>
<reference evidence="6" key="4">
    <citation type="submission" date="2022-06" db="EMBL/GenBank/DDBJ databases">
        <title>Isolation of gut microbiota from human fecal samples.</title>
        <authorList>
            <person name="Pamer E.G."/>
            <person name="Barat B."/>
            <person name="Waligurski E."/>
            <person name="Medina S."/>
            <person name="Paddock L."/>
            <person name="Mostad J."/>
        </authorList>
    </citation>
    <scope>NUCLEOTIDE SEQUENCE</scope>
    <source>
        <strain evidence="6">DFI.6.22</strain>
    </source>
</reference>
<feature type="modified residue" description="O-(pantetheine 4'-phosphoryl)serine" evidence="3">
    <location>
        <position position="39"/>
    </location>
</feature>